<reference evidence="3" key="1">
    <citation type="submission" date="2014-09" db="EMBL/GenBank/DDBJ databases">
        <authorList>
            <person name="Mudge J."/>
            <person name="Ramaraj T."/>
            <person name="Lindquist I.E."/>
            <person name="Bharti A.K."/>
            <person name="Sundararajan A."/>
            <person name="Cameron C.T."/>
            <person name="Woodward J.E."/>
            <person name="May G.D."/>
            <person name="Brubaker C."/>
            <person name="Broadhvest J."/>
            <person name="Wilkins T.A."/>
        </authorList>
    </citation>
    <scope>NUCLEOTIDE SEQUENCE</scope>
    <source>
        <strain evidence="3">cv. AKA8401</strain>
    </source>
</reference>
<organism evidence="2 3">
    <name type="scientific">Gossypium arboreum</name>
    <name type="common">Tree cotton</name>
    <name type="synonym">Gossypium nanking</name>
    <dbReference type="NCBI Taxonomy" id="29729"/>
    <lineage>
        <taxon>Eukaryota</taxon>
        <taxon>Viridiplantae</taxon>
        <taxon>Streptophyta</taxon>
        <taxon>Embryophyta</taxon>
        <taxon>Tracheophyta</taxon>
        <taxon>Spermatophyta</taxon>
        <taxon>Magnoliopsida</taxon>
        <taxon>eudicotyledons</taxon>
        <taxon>Gunneridae</taxon>
        <taxon>Pentapetalae</taxon>
        <taxon>rosids</taxon>
        <taxon>malvids</taxon>
        <taxon>Malvales</taxon>
        <taxon>Malvaceae</taxon>
        <taxon>Malvoideae</taxon>
        <taxon>Gossypium</taxon>
    </lineage>
</organism>
<proteinExistence type="predicted"/>
<gene>
    <name evidence="2" type="ORF">F383_16105</name>
</gene>
<dbReference type="EMBL" id="KN442925">
    <property type="protein sequence ID" value="KHG27926.1"/>
    <property type="molecule type" value="Genomic_DNA"/>
</dbReference>
<evidence type="ECO:0000313" key="3">
    <source>
        <dbReference type="Proteomes" id="UP000032142"/>
    </source>
</evidence>
<keyword evidence="1" id="KW-0732">Signal</keyword>
<sequence>MFDCYYLLHAMLLLLSDAWDWVIDGGSTESGLITY</sequence>
<protein>
    <submittedName>
        <fullName evidence="2">Uncharacterized protein</fullName>
    </submittedName>
</protein>
<feature type="signal peptide" evidence="1">
    <location>
        <begin position="1"/>
        <end position="18"/>
    </location>
</feature>
<feature type="chain" id="PRO_5002057216" evidence="1">
    <location>
        <begin position="19"/>
        <end position="35"/>
    </location>
</feature>
<dbReference type="AlphaFoldDB" id="A0A0B0PWY9"/>
<evidence type="ECO:0000256" key="1">
    <source>
        <dbReference type="SAM" id="SignalP"/>
    </source>
</evidence>
<name>A0A0B0PWY9_GOSAR</name>
<evidence type="ECO:0000313" key="2">
    <source>
        <dbReference type="EMBL" id="KHG27926.1"/>
    </source>
</evidence>
<accession>A0A0B0PWY9</accession>
<keyword evidence="3" id="KW-1185">Reference proteome</keyword>
<dbReference type="Proteomes" id="UP000032142">
    <property type="component" value="Unassembled WGS sequence"/>
</dbReference>